<dbReference type="PROSITE" id="PS51186">
    <property type="entry name" value="GNAT"/>
    <property type="match status" value="1"/>
</dbReference>
<keyword evidence="2" id="KW-0687">Ribonucleoprotein</keyword>
<proteinExistence type="predicted"/>
<keyword evidence="2" id="KW-0689">Ribosomal protein</keyword>
<sequence length="162" mass="18588">MNTQMNRQMNKQMNRQMNIRKMLITDYEGVYQLWTNTPGMGLNNLDDSKSGIDKYLKRNSNTCFVAERDDTIIGVILSGHDGRRGFIYHTSVAVVERNKGIATNLIRFAMEALKEEGINKVALVAFSKNEIGNAFWEKQGFAVRSDLVYRNKNINETIRMDT</sequence>
<dbReference type="InterPro" id="IPR016181">
    <property type="entry name" value="Acyl_CoA_acyltransferase"/>
</dbReference>
<dbReference type="Proteomes" id="UP000199701">
    <property type="component" value="Unassembled WGS sequence"/>
</dbReference>
<dbReference type="InterPro" id="IPR000182">
    <property type="entry name" value="GNAT_dom"/>
</dbReference>
<organism evidence="2 3">
    <name type="scientific">[Clostridium] fimetarium</name>
    <dbReference type="NCBI Taxonomy" id="99656"/>
    <lineage>
        <taxon>Bacteria</taxon>
        <taxon>Bacillati</taxon>
        <taxon>Bacillota</taxon>
        <taxon>Clostridia</taxon>
        <taxon>Lachnospirales</taxon>
        <taxon>Lachnospiraceae</taxon>
    </lineage>
</organism>
<dbReference type="SUPFAM" id="SSF55729">
    <property type="entry name" value="Acyl-CoA N-acyltransferases (Nat)"/>
    <property type="match status" value="1"/>
</dbReference>
<dbReference type="STRING" id="99656.SAMN05421659_105126"/>
<dbReference type="GO" id="GO:0005840">
    <property type="term" value="C:ribosome"/>
    <property type="evidence" value="ECO:0007669"/>
    <property type="project" value="UniProtKB-KW"/>
</dbReference>
<dbReference type="Pfam" id="PF00583">
    <property type="entry name" value="Acetyltransf_1"/>
    <property type="match status" value="1"/>
</dbReference>
<keyword evidence="3" id="KW-1185">Reference proteome</keyword>
<evidence type="ECO:0000313" key="2">
    <source>
        <dbReference type="EMBL" id="SEW14424.1"/>
    </source>
</evidence>
<reference evidence="2 3" key="1">
    <citation type="submission" date="2016-10" db="EMBL/GenBank/DDBJ databases">
        <authorList>
            <person name="de Groot N.N."/>
        </authorList>
    </citation>
    <scope>NUCLEOTIDE SEQUENCE [LARGE SCALE GENOMIC DNA]</scope>
    <source>
        <strain evidence="2 3">DSM 9179</strain>
    </source>
</reference>
<name>A0A1I0PJI9_9FIRM</name>
<feature type="domain" description="N-acetyltransferase" evidence="1">
    <location>
        <begin position="17"/>
        <end position="162"/>
    </location>
</feature>
<accession>A0A1I0PJI9</accession>
<dbReference type="AlphaFoldDB" id="A0A1I0PJI9"/>
<evidence type="ECO:0000259" key="1">
    <source>
        <dbReference type="PROSITE" id="PS51186"/>
    </source>
</evidence>
<dbReference type="GO" id="GO:0016747">
    <property type="term" value="F:acyltransferase activity, transferring groups other than amino-acyl groups"/>
    <property type="evidence" value="ECO:0007669"/>
    <property type="project" value="InterPro"/>
</dbReference>
<dbReference type="CDD" id="cd04301">
    <property type="entry name" value="NAT_SF"/>
    <property type="match status" value="1"/>
</dbReference>
<dbReference type="RefSeq" id="WP_330385962.1">
    <property type="nucleotide sequence ID" value="NZ_FOJI01000005.1"/>
</dbReference>
<gene>
    <name evidence="2" type="ORF">SAMN05421659_105126</name>
</gene>
<dbReference type="EMBL" id="FOJI01000005">
    <property type="protein sequence ID" value="SEW14424.1"/>
    <property type="molecule type" value="Genomic_DNA"/>
</dbReference>
<protein>
    <submittedName>
        <fullName evidence="2">Ribosomal protein S18 acetylase RimI</fullName>
    </submittedName>
</protein>
<evidence type="ECO:0000313" key="3">
    <source>
        <dbReference type="Proteomes" id="UP000199701"/>
    </source>
</evidence>
<dbReference type="Gene3D" id="3.40.630.30">
    <property type="match status" value="1"/>
</dbReference>